<proteinExistence type="predicted"/>
<organism evidence="1 2">
    <name type="scientific">Tetragenococcus osmophilus</name>
    <dbReference type="NCBI Taxonomy" id="526944"/>
    <lineage>
        <taxon>Bacteria</taxon>
        <taxon>Bacillati</taxon>
        <taxon>Bacillota</taxon>
        <taxon>Bacilli</taxon>
        <taxon>Lactobacillales</taxon>
        <taxon>Enterococcaceae</taxon>
        <taxon>Tetragenococcus</taxon>
    </lineage>
</organism>
<reference evidence="1 2" key="1">
    <citation type="journal article" date="2014" name="Int. J. Syst. Evol. Microbiol.">
        <title>Complete genome sequence of Corynebacterium casei LMG S-19264T (=DSM 44701T), isolated from a smear-ripened cheese.</title>
        <authorList>
            <consortium name="US DOE Joint Genome Institute (JGI-PGF)"/>
            <person name="Walter F."/>
            <person name="Albersmeier A."/>
            <person name="Kalinowski J."/>
            <person name="Ruckert C."/>
        </authorList>
    </citation>
    <scope>NUCLEOTIDE SEQUENCE [LARGE SCALE GENOMIC DNA]</scope>
    <source>
        <strain evidence="1 2">NBRC 114545</strain>
    </source>
</reference>
<dbReference type="EMBL" id="BSUW01000001">
    <property type="protein sequence ID" value="GMA73224.1"/>
    <property type="molecule type" value="Genomic_DNA"/>
</dbReference>
<evidence type="ECO:0000313" key="1">
    <source>
        <dbReference type="EMBL" id="GMA73224.1"/>
    </source>
</evidence>
<dbReference type="Proteomes" id="UP001157039">
    <property type="component" value="Unassembled WGS sequence"/>
</dbReference>
<gene>
    <name evidence="1" type="ORF">GCM10025885_22730</name>
</gene>
<evidence type="ECO:0000313" key="2">
    <source>
        <dbReference type="Proteomes" id="UP001157039"/>
    </source>
</evidence>
<dbReference type="AlphaFoldDB" id="A0AA38CZF0"/>
<name>A0AA38CZF0_9ENTE</name>
<comment type="caution">
    <text evidence="1">The sequence shown here is derived from an EMBL/GenBank/DDBJ whole genome shotgun (WGS) entry which is preliminary data.</text>
</comment>
<sequence length="48" mass="5590">MGKQFINGSFVNSHSDRTIEVLTQLIIILLEQLQEGTKKMSNKLWKDR</sequence>
<protein>
    <submittedName>
        <fullName evidence="1">Uncharacterized protein</fullName>
    </submittedName>
</protein>
<accession>A0AA38CZF0</accession>